<dbReference type="WBParaSite" id="HDID_0000114101-mRNA-1">
    <property type="protein sequence ID" value="HDID_0000114101-mRNA-1"/>
    <property type="gene ID" value="HDID_0000114101"/>
</dbReference>
<dbReference type="EMBL" id="UYSG01000195">
    <property type="protein sequence ID" value="VDL18603.1"/>
    <property type="molecule type" value="Genomic_DNA"/>
</dbReference>
<sequence length="49" mass="5491">MQDEEELDLTNLLPASIPQYKVAGSLSRVEYEGSMIGNLPPLHFSPHHE</sequence>
<evidence type="ECO:0000313" key="2">
    <source>
        <dbReference type="Proteomes" id="UP000274504"/>
    </source>
</evidence>
<evidence type="ECO:0000313" key="3">
    <source>
        <dbReference type="WBParaSite" id="HDID_0000114101-mRNA-1"/>
    </source>
</evidence>
<organism evidence="3">
    <name type="scientific">Hymenolepis diminuta</name>
    <name type="common">Rat tapeworm</name>
    <dbReference type="NCBI Taxonomy" id="6216"/>
    <lineage>
        <taxon>Eukaryota</taxon>
        <taxon>Metazoa</taxon>
        <taxon>Spiralia</taxon>
        <taxon>Lophotrochozoa</taxon>
        <taxon>Platyhelminthes</taxon>
        <taxon>Cestoda</taxon>
        <taxon>Eucestoda</taxon>
        <taxon>Cyclophyllidea</taxon>
        <taxon>Hymenolepididae</taxon>
        <taxon>Hymenolepis</taxon>
    </lineage>
</organism>
<reference evidence="3" key="1">
    <citation type="submission" date="2017-02" db="UniProtKB">
        <authorList>
            <consortium name="WormBaseParasite"/>
        </authorList>
    </citation>
    <scope>IDENTIFICATION</scope>
</reference>
<reference evidence="1 2" key="2">
    <citation type="submission" date="2018-11" db="EMBL/GenBank/DDBJ databases">
        <authorList>
            <consortium name="Pathogen Informatics"/>
        </authorList>
    </citation>
    <scope>NUCLEOTIDE SEQUENCE [LARGE SCALE GENOMIC DNA]</scope>
</reference>
<proteinExistence type="predicted"/>
<dbReference type="Proteomes" id="UP000274504">
    <property type="component" value="Unassembled WGS sequence"/>
</dbReference>
<protein>
    <submittedName>
        <fullName evidence="3">TMEM132D_N domain-containing protein</fullName>
    </submittedName>
</protein>
<dbReference type="AlphaFoldDB" id="A0A0R3SA07"/>
<gene>
    <name evidence="1" type="ORF">HDID_LOCUS1142</name>
</gene>
<name>A0A0R3SA07_HYMDI</name>
<evidence type="ECO:0000313" key="1">
    <source>
        <dbReference type="EMBL" id="VDL18603.1"/>
    </source>
</evidence>
<accession>A0A0R3SA07</accession>